<organism evidence="1 2">
    <name type="scientific">Entamoeba nuttalli</name>
    <dbReference type="NCBI Taxonomy" id="412467"/>
    <lineage>
        <taxon>Eukaryota</taxon>
        <taxon>Amoebozoa</taxon>
        <taxon>Evosea</taxon>
        <taxon>Archamoebae</taxon>
        <taxon>Mastigamoebida</taxon>
        <taxon>Entamoebidae</taxon>
        <taxon>Entamoeba</taxon>
    </lineage>
</organism>
<gene>
    <name evidence="1" type="ORF">ENUP19_0257G0044</name>
</gene>
<accession>A0ABQ0DRZ5</accession>
<comment type="caution">
    <text evidence="1">The sequence shown here is derived from an EMBL/GenBank/DDBJ whole genome shotgun (WGS) entry which is preliminary data.</text>
</comment>
<dbReference type="Proteomes" id="UP001628156">
    <property type="component" value="Unassembled WGS sequence"/>
</dbReference>
<protein>
    <submittedName>
        <fullName evidence="1">Uncharacterized protein</fullName>
    </submittedName>
</protein>
<keyword evidence="2" id="KW-1185">Reference proteome</keyword>
<dbReference type="EMBL" id="BAAFRS010000257">
    <property type="protein sequence ID" value="GAB1225616.1"/>
    <property type="molecule type" value="Genomic_DNA"/>
</dbReference>
<name>A0ABQ0DRZ5_9EUKA</name>
<reference evidence="1 2" key="1">
    <citation type="journal article" date="2019" name="PLoS Negl. Trop. Dis.">
        <title>Whole genome sequencing of Entamoeba nuttalli reveals mammalian host-related molecular signatures and a novel octapeptide-repeat surface protein.</title>
        <authorList>
            <person name="Tanaka M."/>
            <person name="Makiuchi T."/>
            <person name="Komiyama T."/>
            <person name="Shiina T."/>
            <person name="Osaki K."/>
            <person name="Tachibana H."/>
        </authorList>
    </citation>
    <scope>NUCLEOTIDE SEQUENCE [LARGE SCALE GENOMIC DNA]</scope>
    <source>
        <strain evidence="1 2">P19-061405</strain>
    </source>
</reference>
<evidence type="ECO:0000313" key="1">
    <source>
        <dbReference type="EMBL" id="GAB1225616.1"/>
    </source>
</evidence>
<proteinExistence type="predicted"/>
<evidence type="ECO:0000313" key="2">
    <source>
        <dbReference type="Proteomes" id="UP001628156"/>
    </source>
</evidence>
<sequence length="92" mass="11167">MKRFTDEEEYEMFSIKLKHVKCNDKSQPLIEEGITIKKREEDIFAFIPFQHYFLKHVTTHDKSKPQIPTHLKKLLSLDHQKLMKQITERRVE</sequence>